<dbReference type="EC" id="2.3.2.27" evidence="9"/>
<comment type="subcellular location">
    <subcellularLocation>
        <location evidence="9">Cytoplasm</location>
    </subcellularLocation>
</comment>
<dbReference type="Gene3D" id="3.30.390.130">
    <property type="match status" value="1"/>
</dbReference>
<keyword evidence="4 9" id="KW-0808">Transferase</keyword>
<dbReference type="PROSITE" id="PS00518">
    <property type="entry name" value="ZF_RING_1"/>
    <property type="match status" value="1"/>
</dbReference>
<reference evidence="11" key="1">
    <citation type="submission" date="2022-11" db="UniProtKB">
        <authorList>
            <consortium name="EnsemblMetazoa"/>
        </authorList>
    </citation>
    <scope>IDENTIFICATION</scope>
</reference>
<dbReference type="InterPro" id="IPR001841">
    <property type="entry name" value="Znf_RING"/>
</dbReference>
<keyword evidence="7 9" id="KW-0862">Zinc</keyword>
<keyword evidence="12" id="KW-1185">Reference proteome</keyword>
<dbReference type="CDD" id="cd09633">
    <property type="entry name" value="Deltex_C"/>
    <property type="match status" value="1"/>
</dbReference>
<sequence>MATDIQDTSTGSTETKQCPICLAEITGDEVVLDKCKHRFCKSCIARALKSNYRCPVCRKECGEPRGNQPNGTMKSETASYFHLPGYPDDNVITIRYNIPSGMQTADHPNPGSHFTGITRTAFLPDNQEGKEVLRLLEIAFEARLVFTVGRSVTSGQENIVTWNDIHHKTNMSGGPTRYGYPDPDYLKRVKEDLAAKGIV</sequence>
<dbReference type="InterPro" id="IPR039398">
    <property type="entry name" value="Deltex_fam"/>
</dbReference>
<dbReference type="GO" id="GO:0061630">
    <property type="term" value="F:ubiquitin protein ligase activity"/>
    <property type="evidence" value="ECO:0007669"/>
    <property type="project" value="UniProtKB-UniRule"/>
</dbReference>
<comment type="catalytic activity">
    <reaction evidence="1 9">
        <text>S-ubiquitinyl-[E2 ubiquitin-conjugating enzyme]-L-cysteine + [acceptor protein]-L-lysine = [E2 ubiquitin-conjugating enzyme]-L-cysteine + N(6)-ubiquitinyl-[acceptor protein]-L-lysine.</text>
        <dbReference type="EC" id="2.3.2.27"/>
    </reaction>
</comment>
<evidence type="ECO:0000256" key="5">
    <source>
        <dbReference type="ARBA" id="ARBA00022723"/>
    </source>
</evidence>
<organism evidence="11 12">
    <name type="scientific">Patiria miniata</name>
    <name type="common">Bat star</name>
    <name type="synonym">Asterina miniata</name>
    <dbReference type="NCBI Taxonomy" id="46514"/>
    <lineage>
        <taxon>Eukaryota</taxon>
        <taxon>Metazoa</taxon>
        <taxon>Echinodermata</taxon>
        <taxon>Eleutherozoa</taxon>
        <taxon>Asterozoa</taxon>
        <taxon>Asteroidea</taxon>
        <taxon>Valvatacea</taxon>
        <taxon>Valvatida</taxon>
        <taxon>Asterinidae</taxon>
        <taxon>Patiria</taxon>
    </lineage>
</organism>
<dbReference type="RefSeq" id="XP_038071142.1">
    <property type="nucleotide sequence ID" value="XM_038215214.1"/>
</dbReference>
<keyword evidence="5 9" id="KW-0479">Metal-binding</keyword>
<dbReference type="InterPro" id="IPR039399">
    <property type="entry name" value="Deltex_C_sf"/>
</dbReference>
<comment type="pathway">
    <text evidence="2 9">Protein modification; protein ubiquitination.</text>
</comment>
<evidence type="ECO:0000256" key="1">
    <source>
        <dbReference type="ARBA" id="ARBA00000900"/>
    </source>
</evidence>
<dbReference type="GO" id="GO:0008270">
    <property type="term" value="F:zinc ion binding"/>
    <property type="evidence" value="ECO:0007669"/>
    <property type="project" value="UniProtKB-KW"/>
</dbReference>
<dbReference type="SMART" id="SM00184">
    <property type="entry name" value="RING"/>
    <property type="match status" value="1"/>
</dbReference>
<proteinExistence type="inferred from homology"/>
<protein>
    <recommendedName>
        <fullName evidence="9">E3 ubiquitin-protein ligase</fullName>
        <ecNumber evidence="9">2.3.2.27</ecNumber>
    </recommendedName>
</protein>
<evidence type="ECO:0000256" key="9">
    <source>
        <dbReference type="RuleBase" id="RU367105"/>
    </source>
</evidence>
<dbReference type="Pfam" id="PF18102">
    <property type="entry name" value="DTC"/>
    <property type="match status" value="1"/>
</dbReference>
<dbReference type="Pfam" id="PF13639">
    <property type="entry name" value="zf-RING_2"/>
    <property type="match status" value="1"/>
</dbReference>
<dbReference type="GeneID" id="119740022"/>
<dbReference type="OrthoDB" id="527344at2759"/>
<comment type="similarity">
    <text evidence="3 9">Belongs to the Deltex family.</text>
</comment>
<dbReference type="Proteomes" id="UP000887568">
    <property type="component" value="Unplaced"/>
</dbReference>
<evidence type="ECO:0000313" key="12">
    <source>
        <dbReference type="Proteomes" id="UP000887568"/>
    </source>
</evidence>
<dbReference type="PANTHER" id="PTHR12622">
    <property type="entry name" value="DELTEX-RELATED"/>
    <property type="match status" value="1"/>
</dbReference>
<dbReference type="EnsemblMetazoa" id="XM_038215214.1">
    <property type="protein sequence ID" value="XP_038071142.1"/>
    <property type="gene ID" value="LOC119740022"/>
</dbReference>
<keyword evidence="9" id="KW-0963">Cytoplasm</keyword>
<evidence type="ECO:0000256" key="3">
    <source>
        <dbReference type="ARBA" id="ARBA00009413"/>
    </source>
</evidence>
<evidence type="ECO:0000256" key="6">
    <source>
        <dbReference type="ARBA" id="ARBA00022771"/>
    </source>
</evidence>
<dbReference type="GO" id="GO:0005737">
    <property type="term" value="C:cytoplasm"/>
    <property type="evidence" value="ECO:0007669"/>
    <property type="project" value="UniProtKB-SubCell"/>
</dbReference>
<feature type="domain" description="RING-type" evidence="10">
    <location>
        <begin position="18"/>
        <end position="58"/>
    </location>
</feature>
<evidence type="ECO:0000313" key="11">
    <source>
        <dbReference type="EnsemblMetazoa" id="XP_038071142.1"/>
    </source>
</evidence>
<evidence type="ECO:0000256" key="2">
    <source>
        <dbReference type="ARBA" id="ARBA00004906"/>
    </source>
</evidence>
<keyword evidence="6 8" id="KW-0863">Zinc-finger</keyword>
<dbReference type="InterPro" id="IPR013083">
    <property type="entry name" value="Znf_RING/FYVE/PHD"/>
</dbReference>
<dbReference type="InterPro" id="IPR017907">
    <property type="entry name" value="Znf_RING_CS"/>
</dbReference>
<evidence type="ECO:0000256" key="8">
    <source>
        <dbReference type="PROSITE-ProRule" id="PRU00175"/>
    </source>
</evidence>
<dbReference type="OMA" id="KQLNCKH"/>
<dbReference type="SUPFAM" id="SSF57850">
    <property type="entry name" value="RING/U-box"/>
    <property type="match status" value="1"/>
</dbReference>
<evidence type="ECO:0000259" key="10">
    <source>
        <dbReference type="PROSITE" id="PS50089"/>
    </source>
</evidence>
<dbReference type="GO" id="GO:0007219">
    <property type="term" value="P:Notch signaling pathway"/>
    <property type="evidence" value="ECO:0007669"/>
    <property type="project" value="InterPro"/>
</dbReference>
<dbReference type="GO" id="GO:0016567">
    <property type="term" value="P:protein ubiquitination"/>
    <property type="evidence" value="ECO:0007669"/>
    <property type="project" value="UniProtKB-UniRule"/>
</dbReference>
<dbReference type="AlphaFoldDB" id="A0A914B6Q5"/>
<dbReference type="PROSITE" id="PS50089">
    <property type="entry name" value="ZF_RING_2"/>
    <property type="match status" value="1"/>
</dbReference>
<dbReference type="Gene3D" id="3.30.40.10">
    <property type="entry name" value="Zinc/RING finger domain, C3HC4 (zinc finger)"/>
    <property type="match status" value="1"/>
</dbReference>
<dbReference type="InterPro" id="IPR039396">
    <property type="entry name" value="Deltex_C"/>
</dbReference>
<evidence type="ECO:0000256" key="7">
    <source>
        <dbReference type="ARBA" id="ARBA00022833"/>
    </source>
</evidence>
<accession>A0A914B6Q5</accession>
<evidence type="ECO:0000256" key="4">
    <source>
        <dbReference type="ARBA" id="ARBA00022679"/>
    </source>
</evidence>
<name>A0A914B6Q5_PATMI</name>